<reference evidence="11 12" key="1">
    <citation type="journal article" date="1995" name="DNA Res.">
        <title>Sequence analysis of the genome of the unicellular cyanobacterium Synechocystis sp. strain PCC6803. I. Sequence features in the 1 Mb region from map positions 64% to 92% of the genome.</title>
        <authorList>
            <person name="Kaneko T."/>
            <person name="Tanaka A."/>
            <person name="Sato S."/>
            <person name="Kotani H."/>
            <person name="Sazuka T."/>
            <person name="Miyajima N."/>
            <person name="Sugiura M."/>
            <person name="Tabata S."/>
        </authorList>
    </citation>
    <scope>NUCLEOTIDE SEQUENCE [LARGE SCALE GENOMIC DNA]</scope>
    <source>
        <strain evidence="12">ATCC 27184 / PCC 6803 / Kazusa</strain>
    </source>
</reference>
<evidence type="ECO:0000256" key="3">
    <source>
        <dbReference type="ARBA" id="ARBA00022741"/>
    </source>
</evidence>
<keyword evidence="6" id="KW-0347">Helicase</keyword>
<evidence type="ECO:0000256" key="8">
    <source>
        <dbReference type="ARBA" id="ARBA00022840"/>
    </source>
</evidence>
<evidence type="ECO:0000256" key="1">
    <source>
        <dbReference type="ARBA" id="ARBA00007913"/>
    </source>
</evidence>
<name>P73197_SYNY3</name>
<dbReference type="Proteomes" id="UP000001425">
    <property type="component" value="Chromosome"/>
</dbReference>
<dbReference type="AlphaFoldDB" id="P73197"/>
<dbReference type="PANTHER" id="PTHR43788:SF8">
    <property type="entry name" value="DNA-BINDING PROTEIN SMUBP-2"/>
    <property type="match status" value="1"/>
</dbReference>
<evidence type="ECO:0000256" key="6">
    <source>
        <dbReference type="ARBA" id="ARBA00022806"/>
    </source>
</evidence>
<dbReference type="InterPro" id="IPR041677">
    <property type="entry name" value="DNA2/NAM7_AAA_11"/>
</dbReference>
<keyword evidence="8" id="KW-0067">ATP-binding</keyword>
<keyword evidence="5" id="KW-0378">Hydrolase</keyword>
<keyword evidence="12" id="KW-1185">Reference proteome</keyword>
<keyword evidence="3" id="KW-0547">Nucleotide-binding</keyword>
<sequence>MNDKQKASGICESLYLLGEAKLSLKEKFYEISKLFYQFIKAFTEPENIVFRNFYAKFRYCISKINLDEEDVSNFEAFRKFIRRGFSEKVNQVAIEQGILLLQKLCLQATENSELLGFTFDNSKYNNQYFTKLFQARRSPSTKYLKLLYTGHHRSQSKRAFHLYGFDLENLQTNIVIECDWFNAPHLFYLIDILKEDTLIACHNLVPVAENKYQAKSESLIVIEPDFLVDASAISECFGNKNTSSDIFWLTKLVGELAGAAAFKGTIVGYCLDELVRNKQINIAQIFTDYKKSDALRSAYLGEQEMTNIQTSIVQEHLPNISQLVQRLQAENLRIWIEPTFFSQHYGLQGRLDLLTIDSNGSKDIIELKSGGAPYPGREWKNHKMQVVAYNMMLESTYGNYVGNKEIFYSKSDQPRRNIVSESQEKNELIKIRNEIVSKIYQLAAGNFISLDKLKSDGAGELPEYNQRRLKRFQQNYQPEKLTTNYYQQLLSFILRELINNKISDHQQSELEDKHQTSTGFASLWLDNFNVKQNNYRLIYDLKLIKVDKEKSYLSLALTQTDVPHSFRSGDIVIIHPKINGVYEPLKQHIFKGSIKGINQNQIIVSLFNKQNDYSFIEQYNFWALEPDIFERNYWSSIVCLLEVLSCSMEKKQLLLGHLEPQKALIDYQVNIYLSNDQNQIICQALEAKHYYLLQGPPGTGKTSIFLVNYVQNLLKLNKKNIFILAFTNKAVEQICKALKSPRYGELIDYLRLGNKTVVDESLLAEKLTGDNADLWRKYLQENQVFVTTVSTFKDKYLLLREFVGEFDQLIIDEASQLTEADLAGIVVLFNKFVLIGDQKQLPAVITQNEEECRVEVEPFRRYAINISDLRISLFERLINNAKNKGWNHCYGQLTEHYRMHRDIASLIAHHYDRPLVEQTQEQRKIESSYENNDNDLLSKLSKSRTIFIETPSETSIQRKNTNEAIIAATIVKTYWENKLLPMAEIGIIAPFRAQVAEINQQLEKIFAGADFSRDSIVVDTVERFQGDERELIIFSTTISWSKQVKNIQSIADGDRQGTDRKLLVSISRAKSKLVILGNSSQLQFAPAYRELIKHIEQSNGLIDLEIGQKIVNSHGGEF</sequence>
<dbReference type="Pfam" id="PF12705">
    <property type="entry name" value="PDDEXK_1"/>
    <property type="match status" value="1"/>
</dbReference>
<keyword evidence="2" id="KW-0540">Nuclease</keyword>
<dbReference type="PROSITE" id="PS51192">
    <property type="entry name" value="HELICASE_ATP_BIND_1"/>
    <property type="match status" value="1"/>
</dbReference>
<evidence type="ECO:0000256" key="5">
    <source>
        <dbReference type="ARBA" id="ARBA00022801"/>
    </source>
</evidence>
<dbReference type="InterPro" id="IPR038726">
    <property type="entry name" value="PDDEXK_AddAB-type"/>
</dbReference>
<protein>
    <submittedName>
        <fullName evidence="11">Sll1582 protein</fullName>
    </submittedName>
</protein>
<dbReference type="GO" id="GO:0005524">
    <property type="term" value="F:ATP binding"/>
    <property type="evidence" value="ECO:0007669"/>
    <property type="project" value="UniProtKB-KW"/>
</dbReference>
<evidence type="ECO:0000256" key="7">
    <source>
        <dbReference type="ARBA" id="ARBA00022839"/>
    </source>
</evidence>
<dbReference type="GO" id="GO:0043139">
    <property type="term" value="F:5'-3' DNA helicase activity"/>
    <property type="evidence" value="ECO:0000318"/>
    <property type="project" value="GO_Central"/>
</dbReference>
<evidence type="ECO:0000313" key="12">
    <source>
        <dbReference type="Proteomes" id="UP000001425"/>
    </source>
</evidence>
<dbReference type="InterPro" id="IPR011604">
    <property type="entry name" value="PDDEXK-like_dom_sf"/>
</dbReference>
<evidence type="ECO:0000256" key="9">
    <source>
        <dbReference type="ARBA" id="ARBA00023204"/>
    </source>
</evidence>
<keyword evidence="7" id="KW-0269">Exonuclease</keyword>
<evidence type="ECO:0000313" key="11">
    <source>
        <dbReference type="EMBL" id="BAA17223.1"/>
    </source>
</evidence>
<evidence type="ECO:0000256" key="4">
    <source>
        <dbReference type="ARBA" id="ARBA00022763"/>
    </source>
</evidence>
<comment type="similarity">
    <text evidence="1">Belongs to the DNA2/NAM7 helicase family.</text>
</comment>
<dbReference type="GO" id="GO:0004527">
    <property type="term" value="F:exonuclease activity"/>
    <property type="evidence" value="ECO:0007669"/>
    <property type="project" value="UniProtKB-KW"/>
</dbReference>
<dbReference type="InParanoid" id="P73197"/>
<evidence type="ECO:0000256" key="2">
    <source>
        <dbReference type="ARBA" id="ARBA00022722"/>
    </source>
</evidence>
<proteinExistence type="inferred from homology"/>
<dbReference type="InterPro" id="IPR047187">
    <property type="entry name" value="SF1_C_Upf1"/>
</dbReference>
<dbReference type="GO" id="GO:0006281">
    <property type="term" value="P:DNA repair"/>
    <property type="evidence" value="ECO:0007669"/>
    <property type="project" value="UniProtKB-KW"/>
</dbReference>
<dbReference type="SUPFAM" id="SSF52540">
    <property type="entry name" value="P-loop containing nucleoside triphosphate hydrolases"/>
    <property type="match status" value="1"/>
</dbReference>
<dbReference type="KEGG" id="syn:sll1582"/>
<dbReference type="InterPro" id="IPR050534">
    <property type="entry name" value="Coronavir_polyprotein_1ab"/>
</dbReference>
<dbReference type="Pfam" id="PF13087">
    <property type="entry name" value="AAA_12"/>
    <property type="match status" value="1"/>
</dbReference>
<dbReference type="PaxDb" id="1148-1652300"/>
<dbReference type="eggNOG" id="COG1468">
    <property type="taxonomic scope" value="Bacteria"/>
</dbReference>
<dbReference type="EnsemblBacteria" id="BAA17223">
    <property type="protein sequence ID" value="BAA17223"/>
    <property type="gene ID" value="BAA17223"/>
</dbReference>
<dbReference type="EMBL" id="BA000022">
    <property type="protein sequence ID" value="BAA17223.1"/>
    <property type="molecule type" value="Genomic_DNA"/>
</dbReference>
<feature type="domain" description="Helicase ATP-binding" evidence="10">
    <location>
        <begin position="682"/>
        <end position="829"/>
    </location>
</feature>
<evidence type="ECO:0000259" key="10">
    <source>
        <dbReference type="PROSITE" id="PS51192"/>
    </source>
</evidence>
<dbReference type="CDD" id="cd18808">
    <property type="entry name" value="SF1_C_Upf1"/>
    <property type="match status" value="1"/>
</dbReference>
<dbReference type="PIR" id="S75309">
    <property type="entry name" value="S75309"/>
</dbReference>
<accession>P73197</accession>
<gene>
    <name evidence="11" type="ordered locus">sll1582</name>
</gene>
<dbReference type="InterPro" id="IPR027417">
    <property type="entry name" value="P-loop_NTPase"/>
</dbReference>
<dbReference type="Pfam" id="PF13086">
    <property type="entry name" value="AAA_11"/>
    <property type="match status" value="2"/>
</dbReference>
<dbReference type="InterPro" id="IPR014001">
    <property type="entry name" value="Helicase_ATP-bd"/>
</dbReference>
<dbReference type="eggNOG" id="COG1112">
    <property type="taxonomic scope" value="Bacteria"/>
</dbReference>
<reference evidence="11 12" key="2">
    <citation type="journal article" date="1996" name="DNA Res.">
        <title>Sequence analysis of the genome of the unicellular cyanobacterium Synechocystis sp. strain PCC6803. II. Sequence determination of the entire genome and assignment of potential protein-coding regions.</title>
        <authorList>
            <person name="Kaneko T."/>
            <person name="Sato S."/>
            <person name="Kotani H."/>
            <person name="Tanaka A."/>
            <person name="Asamizu E."/>
            <person name="Nakamura Y."/>
            <person name="Miyajima N."/>
            <person name="Hirosawa M."/>
            <person name="Sugiura M."/>
            <person name="Sasamoto S."/>
            <person name="Kimura T."/>
            <person name="Hosouchi T."/>
            <person name="Matsuno A."/>
            <person name="Muraki A."/>
            <person name="Nakazaki N."/>
            <person name="Naruo K."/>
            <person name="Okumura S."/>
            <person name="Shimpo S."/>
            <person name="Takeuchi C."/>
            <person name="Wada T."/>
            <person name="Watanabe A."/>
            <person name="Yamada M."/>
            <person name="Yasuda M."/>
            <person name="Tabata S."/>
        </authorList>
    </citation>
    <scope>NUCLEOTIDE SEQUENCE [LARGE SCALE GENOMIC DNA]</scope>
    <source>
        <strain evidence="12">ATCC 27184 / PCC 6803 / Kazusa</strain>
    </source>
</reference>
<dbReference type="InterPro" id="IPR041679">
    <property type="entry name" value="DNA2/NAM7-like_C"/>
</dbReference>
<dbReference type="Gene3D" id="3.90.320.10">
    <property type="match status" value="1"/>
</dbReference>
<keyword evidence="4" id="KW-0227">DNA damage</keyword>
<dbReference type="STRING" id="1148.gene:10498086"/>
<dbReference type="PhylomeDB" id="P73197"/>
<dbReference type="PANTHER" id="PTHR43788">
    <property type="entry name" value="DNA2/NAM7 HELICASE FAMILY MEMBER"/>
    <property type="match status" value="1"/>
</dbReference>
<keyword evidence="9" id="KW-0234">DNA repair</keyword>
<organism evidence="11 12">
    <name type="scientific">Synechocystis sp. (strain ATCC 27184 / PCC 6803 / Kazusa)</name>
    <dbReference type="NCBI Taxonomy" id="1111708"/>
    <lineage>
        <taxon>Bacteria</taxon>
        <taxon>Bacillati</taxon>
        <taxon>Cyanobacteriota</taxon>
        <taxon>Cyanophyceae</taxon>
        <taxon>Synechococcales</taxon>
        <taxon>Merismopediaceae</taxon>
        <taxon>Synechocystis</taxon>
    </lineage>
</organism>
<dbReference type="IntAct" id="P73197">
    <property type="interactions" value="2"/>
</dbReference>
<dbReference type="Gene3D" id="3.40.50.300">
    <property type="entry name" value="P-loop containing nucleotide triphosphate hydrolases"/>
    <property type="match status" value="2"/>
</dbReference>